<sequence>MAQKIYLSTYKLSVFEERTEVLLSKFNANEDFFDFFNLFMEDIYTNVKKTHSYQDQTVLHLTLDEPVTADKDKRIFYGYLSSGVGGDKYKVRTEGERATTFESNPEKHITFRNLFFYLQLPRDKNYGYLIIQKKRDLGAKGLIQKALNQFLKDKAYLKFSATINNLLNGRVFDRMMSEGSLKNIDFIKKTIPSTIDELYSKGLKKERGTLTTSVSAPSLGKYWKDLVKELYRRDYKKESLIELEGIDSLDEVEFELELNGKKKTFHVFAKSRTQPDVEISNDLELVDGEPTIASLVNVSESLITDMLTLKPNVSSN</sequence>
<dbReference type="AlphaFoldDB" id="A0A7X0J7F0"/>
<organism evidence="1 2">
    <name type="scientific">Pedobacter cryoconitis</name>
    <dbReference type="NCBI Taxonomy" id="188932"/>
    <lineage>
        <taxon>Bacteria</taxon>
        <taxon>Pseudomonadati</taxon>
        <taxon>Bacteroidota</taxon>
        <taxon>Sphingobacteriia</taxon>
        <taxon>Sphingobacteriales</taxon>
        <taxon>Sphingobacteriaceae</taxon>
        <taxon>Pedobacter</taxon>
    </lineage>
</organism>
<proteinExistence type="predicted"/>
<dbReference type="RefSeq" id="WP_184626740.1">
    <property type="nucleotide sequence ID" value="NZ_JACHCC010000008.1"/>
</dbReference>
<name>A0A7X0J7F0_9SPHI</name>
<evidence type="ECO:0000313" key="2">
    <source>
        <dbReference type="Proteomes" id="UP000521017"/>
    </source>
</evidence>
<gene>
    <name evidence="1" type="ORF">HDF25_003385</name>
</gene>
<dbReference type="EMBL" id="JACHCC010000008">
    <property type="protein sequence ID" value="MBB6501222.1"/>
    <property type="molecule type" value="Genomic_DNA"/>
</dbReference>
<protein>
    <submittedName>
        <fullName evidence="1">Uncharacterized protein</fullName>
    </submittedName>
</protein>
<comment type="caution">
    <text evidence="1">The sequence shown here is derived from an EMBL/GenBank/DDBJ whole genome shotgun (WGS) entry which is preliminary data.</text>
</comment>
<accession>A0A7X0J7F0</accession>
<dbReference type="Proteomes" id="UP000521017">
    <property type="component" value="Unassembled WGS sequence"/>
</dbReference>
<reference evidence="1 2" key="1">
    <citation type="submission" date="2020-08" db="EMBL/GenBank/DDBJ databases">
        <title>Genomic Encyclopedia of Type Strains, Phase IV (KMG-V): Genome sequencing to study the core and pangenomes of soil and plant-associated prokaryotes.</title>
        <authorList>
            <person name="Whitman W."/>
        </authorList>
    </citation>
    <scope>NUCLEOTIDE SEQUENCE [LARGE SCALE GENOMIC DNA]</scope>
    <source>
        <strain evidence="1 2">M2T3</strain>
    </source>
</reference>
<evidence type="ECO:0000313" key="1">
    <source>
        <dbReference type="EMBL" id="MBB6501222.1"/>
    </source>
</evidence>